<dbReference type="InterPro" id="IPR042099">
    <property type="entry name" value="ANL_N_sf"/>
</dbReference>
<dbReference type="Proteomes" id="UP000437736">
    <property type="component" value="Unassembled WGS sequence"/>
</dbReference>
<keyword evidence="2" id="KW-0436">Ligase</keyword>
<dbReference type="InterPro" id="IPR025110">
    <property type="entry name" value="AMP-bd_C"/>
</dbReference>
<proteinExistence type="inferred from homology"/>
<organism evidence="5 6">
    <name type="scientific">Acidiferrimicrobium australe</name>
    <dbReference type="NCBI Taxonomy" id="2664430"/>
    <lineage>
        <taxon>Bacteria</taxon>
        <taxon>Bacillati</taxon>
        <taxon>Actinomycetota</taxon>
        <taxon>Acidimicrobiia</taxon>
        <taxon>Acidimicrobiales</taxon>
        <taxon>Acidimicrobiaceae</taxon>
        <taxon>Acidiferrimicrobium</taxon>
    </lineage>
</organism>
<dbReference type="PROSITE" id="PS00455">
    <property type="entry name" value="AMP_BINDING"/>
    <property type="match status" value="1"/>
</dbReference>
<evidence type="ECO:0000313" key="5">
    <source>
        <dbReference type="EMBL" id="MST33301.1"/>
    </source>
</evidence>
<evidence type="ECO:0000256" key="1">
    <source>
        <dbReference type="ARBA" id="ARBA00006432"/>
    </source>
</evidence>
<dbReference type="PANTHER" id="PTHR43201:SF5">
    <property type="entry name" value="MEDIUM-CHAIN ACYL-COA LIGASE ACSF2, MITOCHONDRIAL"/>
    <property type="match status" value="1"/>
</dbReference>
<gene>
    <name evidence="5" type="ORF">GHK86_11295</name>
</gene>
<dbReference type="SUPFAM" id="SSF56801">
    <property type="entry name" value="Acetyl-CoA synthetase-like"/>
    <property type="match status" value="1"/>
</dbReference>
<evidence type="ECO:0000256" key="2">
    <source>
        <dbReference type="ARBA" id="ARBA00022598"/>
    </source>
</evidence>
<evidence type="ECO:0000259" key="3">
    <source>
        <dbReference type="Pfam" id="PF00501"/>
    </source>
</evidence>
<dbReference type="EMBL" id="WJHE01000553">
    <property type="protein sequence ID" value="MST33301.1"/>
    <property type="molecule type" value="Genomic_DNA"/>
</dbReference>
<dbReference type="Pfam" id="PF13193">
    <property type="entry name" value="AMP-binding_C"/>
    <property type="match status" value="1"/>
</dbReference>
<feature type="domain" description="AMP-binding enzyme C-terminal" evidence="4">
    <location>
        <begin position="504"/>
        <end position="581"/>
    </location>
</feature>
<feature type="domain" description="AMP-dependent synthetase/ligase" evidence="3">
    <location>
        <begin position="55"/>
        <end position="453"/>
    </location>
</feature>
<dbReference type="Gene3D" id="3.40.50.12780">
    <property type="entry name" value="N-terminal domain of ligase-like"/>
    <property type="match status" value="1"/>
</dbReference>
<dbReference type="Pfam" id="PF00501">
    <property type="entry name" value="AMP-binding"/>
    <property type="match status" value="1"/>
</dbReference>
<accession>A0ABW9QUI0</accession>
<dbReference type="Gene3D" id="3.30.300.30">
    <property type="match status" value="1"/>
</dbReference>
<comment type="caution">
    <text evidence="5">The sequence shown here is derived from an EMBL/GenBank/DDBJ whole genome shotgun (WGS) entry which is preliminary data.</text>
</comment>
<dbReference type="InterPro" id="IPR020845">
    <property type="entry name" value="AMP-binding_CS"/>
</dbReference>
<comment type="similarity">
    <text evidence="1">Belongs to the ATP-dependent AMP-binding enzyme family.</text>
</comment>
<dbReference type="PANTHER" id="PTHR43201">
    <property type="entry name" value="ACYL-COA SYNTHETASE"/>
    <property type="match status" value="1"/>
</dbReference>
<protein>
    <submittedName>
        <fullName evidence="5">AMP-binding protein</fullName>
    </submittedName>
</protein>
<sequence>MLRILGSGPRLCRNSVTPTREGGAAVPLTDEVARNREALEARYGPWRPTTLGGALERAAAAHPDRPWIIGERASSTYRGMAEWSRRLARGLLAAGVAAGDRVALVLPNWPELVAARFAVARVGAIAVPVSHRLQAQELAAVLEHCEPAVLITMESFREVDALGSLDRIAPGWDRPGTVTSVAGLRLVVTVPEGGGPGRRAGVPTLADLAREPDPALDAELARRGGDPDAVATIFYTSGTTGRPKGVLSTHDMELRSAYGSAYSRAFEDGRRVLFALPLNHVFAYVEGLLTSLLAGGSVVLQSAFDPDATLAAIERHGVNEALFVPTMSLAVVEAARRRPHDLSSLHSVMSAAQAAPARLWTDLYAHLGLQRCVTAYGMSETSAATTFTDPDAPVEDLVGTVGKPKPGGVAGDPALGGRLAVYKTVDPVTLGDLHDGEEGELVARGPIVCHGYYRQPEATAEAILPGGWLRSGDLGYIRDDGSLVLTGRSKDLYKCGGELVMPLEVEARLTSRADVAQAYVVGVPDPRMGEVGCAWVVPAEDAKLDPEELIEYCRASLARFKVPAHVLFCSPAELPLTGSGKVQKFLLAERAVAELGLAG</sequence>
<dbReference type="InterPro" id="IPR045851">
    <property type="entry name" value="AMP-bd_C_sf"/>
</dbReference>
<evidence type="ECO:0000259" key="4">
    <source>
        <dbReference type="Pfam" id="PF13193"/>
    </source>
</evidence>
<keyword evidence="6" id="KW-1185">Reference proteome</keyword>
<name>A0ABW9QUI0_9ACTN</name>
<evidence type="ECO:0000313" key="6">
    <source>
        <dbReference type="Proteomes" id="UP000437736"/>
    </source>
</evidence>
<reference evidence="5 6" key="1">
    <citation type="submission" date="2019-11" db="EMBL/GenBank/DDBJ databases">
        <title>Acidiferrimicrobium australis gen. nov., sp. nov., an acidophilic and obligately heterotrophic, member of the Actinobacteria that catalyses dissimilatory oxido- reduction of iron isolated from metal-rich acidic water in Chile.</title>
        <authorList>
            <person name="Gonzalez D."/>
            <person name="Huber K."/>
            <person name="Hedrich S."/>
            <person name="Rojas-Villalobos C."/>
            <person name="Quatrini R."/>
            <person name="Dinamarca M.A."/>
            <person name="Schwarz A."/>
            <person name="Canales C."/>
            <person name="Nancucheo I."/>
        </authorList>
    </citation>
    <scope>NUCLEOTIDE SEQUENCE [LARGE SCALE GENOMIC DNA]</scope>
    <source>
        <strain evidence="5 6">USS-CCA1</strain>
    </source>
</reference>
<dbReference type="InterPro" id="IPR000873">
    <property type="entry name" value="AMP-dep_synth/lig_dom"/>
</dbReference>